<dbReference type="OrthoDB" id="1470350at2759"/>
<dbReference type="STRING" id="278944.A0A4Z1IXZ2"/>
<evidence type="ECO:0000256" key="3">
    <source>
        <dbReference type="ARBA" id="ARBA00022723"/>
    </source>
</evidence>
<keyword evidence="6" id="KW-0843">Virulence</keyword>
<evidence type="ECO:0008006" key="10">
    <source>
        <dbReference type="Google" id="ProtNLM"/>
    </source>
</evidence>
<comment type="cofactor">
    <cofactor evidence="1">
        <name>heme</name>
        <dbReference type="ChEBI" id="CHEBI:30413"/>
    </cofactor>
</comment>
<dbReference type="InterPro" id="IPR047146">
    <property type="entry name" value="Cyt_P450_E_CYP52_fungi"/>
</dbReference>
<comment type="similarity">
    <text evidence="2">Belongs to the cytochrome P450 family.</text>
</comment>
<gene>
    <name evidence="8" type="ORF">BOTNAR_0063g00380</name>
</gene>
<dbReference type="PANTHER" id="PTHR24287">
    <property type="entry name" value="P450, PUTATIVE (EUROFUNG)-RELATED"/>
    <property type="match status" value="1"/>
</dbReference>
<dbReference type="GO" id="GO:0020037">
    <property type="term" value="F:heme binding"/>
    <property type="evidence" value="ECO:0007669"/>
    <property type="project" value="InterPro"/>
</dbReference>
<dbReference type="AlphaFoldDB" id="A0A4Z1IXZ2"/>
<keyword evidence="3" id="KW-0479">Metal-binding</keyword>
<evidence type="ECO:0000256" key="4">
    <source>
        <dbReference type="ARBA" id="ARBA00023002"/>
    </source>
</evidence>
<evidence type="ECO:0000256" key="7">
    <source>
        <dbReference type="ARBA" id="ARBA00023033"/>
    </source>
</evidence>
<evidence type="ECO:0000256" key="2">
    <source>
        <dbReference type="ARBA" id="ARBA00010617"/>
    </source>
</evidence>
<dbReference type="InterPro" id="IPR001128">
    <property type="entry name" value="Cyt_P450"/>
</dbReference>
<name>A0A4Z1IXZ2_9HELO</name>
<dbReference type="GO" id="GO:0016705">
    <property type="term" value="F:oxidoreductase activity, acting on paired donors, with incorporation or reduction of molecular oxygen"/>
    <property type="evidence" value="ECO:0007669"/>
    <property type="project" value="InterPro"/>
</dbReference>
<proteinExistence type="inferred from homology"/>
<keyword evidence="9" id="KW-1185">Reference proteome</keyword>
<reference evidence="8 9" key="1">
    <citation type="submission" date="2017-12" db="EMBL/GenBank/DDBJ databases">
        <title>Comparative genomics of Botrytis spp.</title>
        <authorList>
            <person name="Valero-Jimenez C.A."/>
            <person name="Tapia P."/>
            <person name="Veloso J."/>
            <person name="Silva-Moreno E."/>
            <person name="Staats M."/>
            <person name="Valdes J.H."/>
            <person name="Van Kan J.A.L."/>
        </authorList>
    </citation>
    <scope>NUCLEOTIDE SEQUENCE [LARGE SCALE GENOMIC DNA]</scope>
    <source>
        <strain evidence="8 9">MUCL2120</strain>
    </source>
</reference>
<sequence length="103" mass="11493">MQTTLLPRGTSPLLILLIPNNIKRWEGSELKGIEWGFMPFHGRPRICLGQDSALMEASYAVVRIIQNFPNIRLPPGIPVYSSSMEKQTLIIVVSSAEGFKVLL</sequence>
<evidence type="ECO:0000256" key="5">
    <source>
        <dbReference type="ARBA" id="ARBA00023004"/>
    </source>
</evidence>
<keyword evidence="5" id="KW-0408">Iron</keyword>
<dbReference type="Gene3D" id="1.10.630.10">
    <property type="entry name" value="Cytochrome P450"/>
    <property type="match status" value="1"/>
</dbReference>
<dbReference type="Proteomes" id="UP000297452">
    <property type="component" value="Unassembled WGS sequence"/>
</dbReference>
<dbReference type="GO" id="GO:0005506">
    <property type="term" value="F:iron ion binding"/>
    <property type="evidence" value="ECO:0007669"/>
    <property type="project" value="InterPro"/>
</dbReference>
<protein>
    <recommendedName>
        <fullName evidence="10">Cytochrome P450</fullName>
    </recommendedName>
</protein>
<keyword evidence="4" id="KW-0560">Oxidoreductase</keyword>
<comment type="caution">
    <text evidence="8">The sequence shown here is derived from an EMBL/GenBank/DDBJ whole genome shotgun (WGS) entry which is preliminary data.</text>
</comment>
<evidence type="ECO:0000256" key="1">
    <source>
        <dbReference type="ARBA" id="ARBA00001971"/>
    </source>
</evidence>
<evidence type="ECO:0000256" key="6">
    <source>
        <dbReference type="ARBA" id="ARBA00023026"/>
    </source>
</evidence>
<dbReference type="InterPro" id="IPR036396">
    <property type="entry name" value="Cyt_P450_sf"/>
</dbReference>
<accession>A0A4Z1IXZ2</accession>
<dbReference type="PANTHER" id="PTHR24287:SF18">
    <property type="entry name" value="CYTOCHROME P450 MONOOXYGENASE APDE-RELATED"/>
    <property type="match status" value="1"/>
</dbReference>
<keyword evidence="7" id="KW-0503">Monooxygenase</keyword>
<dbReference type="SUPFAM" id="SSF48264">
    <property type="entry name" value="Cytochrome P450"/>
    <property type="match status" value="1"/>
</dbReference>
<dbReference type="GO" id="GO:0004497">
    <property type="term" value="F:monooxygenase activity"/>
    <property type="evidence" value="ECO:0007669"/>
    <property type="project" value="UniProtKB-KW"/>
</dbReference>
<evidence type="ECO:0000313" key="9">
    <source>
        <dbReference type="Proteomes" id="UP000297452"/>
    </source>
</evidence>
<organism evidence="8 9">
    <name type="scientific">Botryotinia narcissicola</name>
    <dbReference type="NCBI Taxonomy" id="278944"/>
    <lineage>
        <taxon>Eukaryota</taxon>
        <taxon>Fungi</taxon>
        <taxon>Dikarya</taxon>
        <taxon>Ascomycota</taxon>
        <taxon>Pezizomycotina</taxon>
        <taxon>Leotiomycetes</taxon>
        <taxon>Helotiales</taxon>
        <taxon>Sclerotiniaceae</taxon>
        <taxon>Botryotinia</taxon>
    </lineage>
</organism>
<dbReference type="Pfam" id="PF00067">
    <property type="entry name" value="p450"/>
    <property type="match status" value="1"/>
</dbReference>
<dbReference type="EMBL" id="PQXJ01000063">
    <property type="protein sequence ID" value="TGO66358.1"/>
    <property type="molecule type" value="Genomic_DNA"/>
</dbReference>
<evidence type="ECO:0000313" key="8">
    <source>
        <dbReference type="EMBL" id="TGO66358.1"/>
    </source>
</evidence>